<feature type="non-terminal residue" evidence="1">
    <location>
        <position position="40"/>
    </location>
</feature>
<evidence type="ECO:0000313" key="1">
    <source>
        <dbReference type="EMBL" id="GAH23625.1"/>
    </source>
</evidence>
<dbReference type="AlphaFoldDB" id="X1ETJ7"/>
<gene>
    <name evidence="1" type="ORF">S03H2_05014</name>
</gene>
<comment type="caution">
    <text evidence="1">The sequence shown here is derived from an EMBL/GenBank/DDBJ whole genome shotgun (WGS) entry which is preliminary data.</text>
</comment>
<proteinExistence type="predicted"/>
<dbReference type="EMBL" id="BARU01002047">
    <property type="protein sequence ID" value="GAH23625.1"/>
    <property type="molecule type" value="Genomic_DNA"/>
</dbReference>
<sequence>MAEMTQLERIITASHKKRADRLPFVRWHAFNEIGWAEREC</sequence>
<accession>X1ETJ7</accession>
<protein>
    <submittedName>
        <fullName evidence="1">Uncharacterized protein</fullName>
    </submittedName>
</protein>
<reference evidence="1" key="1">
    <citation type="journal article" date="2014" name="Front. Microbiol.">
        <title>High frequency of phylogenetically diverse reductive dehalogenase-homologous genes in deep subseafloor sedimentary metagenomes.</title>
        <authorList>
            <person name="Kawai M."/>
            <person name="Futagami T."/>
            <person name="Toyoda A."/>
            <person name="Takaki Y."/>
            <person name="Nishi S."/>
            <person name="Hori S."/>
            <person name="Arai W."/>
            <person name="Tsubouchi T."/>
            <person name="Morono Y."/>
            <person name="Uchiyama I."/>
            <person name="Ito T."/>
            <person name="Fujiyama A."/>
            <person name="Inagaki F."/>
            <person name="Takami H."/>
        </authorList>
    </citation>
    <scope>NUCLEOTIDE SEQUENCE</scope>
    <source>
        <strain evidence="1">Expedition CK06-06</strain>
    </source>
</reference>
<name>X1ETJ7_9ZZZZ</name>
<organism evidence="1">
    <name type="scientific">marine sediment metagenome</name>
    <dbReference type="NCBI Taxonomy" id="412755"/>
    <lineage>
        <taxon>unclassified sequences</taxon>
        <taxon>metagenomes</taxon>
        <taxon>ecological metagenomes</taxon>
    </lineage>
</organism>